<keyword evidence="5" id="KW-1185">Reference proteome</keyword>
<dbReference type="PRINTS" id="PR00081">
    <property type="entry name" value="GDHRDH"/>
</dbReference>
<evidence type="ECO:0000313" key="5">
    <source>
        <dbReference type="Proteomes" id="UP000321926"/>
    </source>
</evidence>
<evidence type="ECO:0000256" key="2">
    <source>
        <dbReference type="ARBA" id="ARBA00023002"/>
    </source>
</evidence>
<dbReference type="OrthoDB" id="9804104at2"/>
<dbReference type="Proteomes" id="UP000321926">
    <property type="component" value="Unassembled WGS sequence"/>
</dbReference>
<dbReference type="RefSeq" id="WP_147921449.1">
    <property type="nucleotide sequence ID" value="NZ_VRTY01000028.1"/>
</dbReference>
<dbReference type="InterPro" id="IPR002347">
    <property type="entry name" value="SDR_fam"/>
</dbReference>
<evidence type="ECO:0000259" key="3">
    <source>
        <dbReference type="SMART" id="SM00822"/>
    </source>
</evidence>
<dbReference type="InterPro" id="IPR036291">
    <property type="entry name" value="NAD(P)-bd_dom_sf"/>
</dbReference>
<dbReference type="SUPFAM" id="SSF51735">
    <property type="entry name" value="NAD(P)-binding Rossmann-fold domains"/>
    <property type="match status" value="1"/>
</dbReference>
<protein>
    <submittedName>
        <fullName evidence="4">SDR family oxidoreductase</fullName>
    </submittedName>
</protein>
<evidence type="ECO:0000256" key="1">
    <source>
        <dbReference type="ARBA" id="ARBA00006484"/>
    </source>
</evidence>
<dbReference type="Gene3D" id="3.40.50.720">
    <property type="entry name" value="NAD(P)-binding Rossmann-like Domain"/>
    <property type="match status" value="1"/>
</dbReference>
<sequence>MNFNDKNILVVGGTSGIGLETATQLQQQGAHVLVASRQHSEAAEAQQLPHLPLDVLQFDNAFADALPAELHGLIYCPGSIRLKPFERLKPEDFRQELELHVIGVVQVLQAVLPLLKKAKGASVVLVSTVAAQNGMPFHAGIATAKAALEGLTLSLAAEYAGAQVRFNAIAPSLTNTPLAKTLLNTPEKTEAAGKRHPLGRVGEPHDIAAAALYLLSDSSSWMTGQILHLDGGMSTLRTS</sequence>
<organism evidence="4 5">
    <name type="scientific">Pontibacter qinzhouensis</name>
    <dbReference type="NCBI Taxonomy" id="2603253"/>
    <lineage>
        <taxon>Bacteria</taxon>
        <taxon>Pseudomonadati</taxon>
        <taxon>Bacteroidota</taxon>
        <taxon>Cytophagia</taxon>
        <taxon>Cytophagales</taxon>
        <taxon>Hymenobacteraceae</taxon>
        <taxon>Pontibacter</taxon>
    </lineage>
</organism>
<name>A0A5C8K939_9BACT</name>
<dbReference type="InterPro" id="IPR057326">
    <property type="entry name" value="KR_dom"/>
</dbReference>
<dbReference type="Pfam" id="PF13561">
    <property type="entry name" value="adh_short_C2"/>
    <property type="match status" value="1"/>
</dbReference>
<dbReference type="EMBL" id="VRTY01000028">
    <property type="protein sequence ID" value="TXK47556.1"/>
    <property type="molecule type" value="Genomic_DNA"/>
</dbReference>
<comment type="similarity">
    <text evidence="1">Belongs to the short-chain dehydrogenases/reductases (SDR) family.</text>
</comment>
<dbReference type="PANTHER" id="PTHR43477">
    <property type="entry name" value="DIHYDROANTICAPSIN 7-DEHYDROGENASE"/>
    <property type="match status" value="1"/>
</dbReference>
<evidence type="ECO:0000313" key="4">
    <source>
        <dbReference type="EMBL" id="TXK47556.1"/>
    </source>
</evidence>
<gene>
    <name evidence="4" type="ORF">FVR03_09190</name>
</gene>
<keyword evidence="2" id="KW-0560">Oxidoreductase</keyword>
<dbReference type="PANTHER" id="PTHR43477:SF1">
    <property type="entry name" value="DIHYDROANTICAPSIN 7-DEHYDROGENASE"/>
    <property type="match status" value="1"/>
</dbReference>
<dbReference type="AlphaFoldDB" id="A0A5C8K939"/>
<dbReference type="CDD" id="cd05233">
    <property type="entry name" value="SDR_c"/>
    <property type="match status" value="1"/>
</dbReference>
<feature type="domain" description="Ketoreductase" evidence="3">
    <location>
        <begin position="6"/>
        <end position="172"/>
    </location>
</feature>
<dbReference type="GO" id="GO:0016491">
    <property type="term" value="F:oxidoreductase activity"/>
    <property type="evidence" value="ECO:0007669"/>
    <property type="project" value="UniProtKB-KW"/>
</dbReference>
<accession>A0A5C8K939</accession>
<dbReference type="InterPro" id="IPR051122">
    <property type="entry name" value="SDR_DHRS6-like"/>
</dbReference>
<comment type="caution">
    <text evidence="4">The sequence shown here is derived from an EMBL/GenBank/DDBJ whole genome shotgun (WGS) entry which is preliminary data.</text>
</comment>
<dbReference type="SMART" id="SM00822">
    <property type="entry name" value="PKS_KR"/>
    <property type="match status" value="1"/>
</dbReference>
<proteinExistence type="inferred from homology"/>
<reference evidence="4 5" key="1">
    <citation type="submission" date="2019-08" db="EMBL/GenBank/DDBJ databases">
        <authorList>
            <person name="Shi S."/>
        </authorList>
    </citation>
    <scope>NUCLEOTIDE SEQUENCE [LARGE SCALE GENOMIC DNA]</scope>
    <source>
        <strain evidence="4 5">GY10130</strain>
    </source>
</reference>